<feature type="region of interest" description="Disordered" evidence="1">
    <location>
        <begin position="60"/>
        <end position="86"/>
    </location>
</feature>
<keyword evidence="3" id="KW-1185">Reference proteome</keyword>
<evidence type="ECO:0000256" key="1">
    <source>
        <dbReference type="SAM" id="MobiDB-lite"/>
    </source>
</evidence>
<gene>
    <name evidence="2" type="ORF">KC19_2G003900</name>
</gene>
<evidence type="ECO:0000313" key="3">
    <source>
        <dbReference type="Proteomes" id="UP000822688"/>
    </source>
</evidence>
<comment type="caution">
    <text evidence="2">The sequence shown here is derived from an EMBL/GenBank/DDBJ whole genome shotgun (WGS) entry which is preliminary data.</text>
</comment>
<organism evidence="2 3">
    <name type="scientific">Ceratodon purpureus</name>
    <name type="common">Fire moss</name>
    <name type="synonym">Dicranum purpureum</name>
    <dbReference type="NCBI Taxonomy" id="3225"/>
    <lineage>
        <taxon>Eukaryota</taxon>
        <taxon>Viridiplantae</taxon>
        <taxon>Streptophyta</taxon>
        <taxon>Embryophyta</taxon>
        <taxon>Bryophyta</taxon>
        <taxon>Bryophytina</taxon>
        <taxon>Bryopsida</taxon>
        <taxon>Dicranidae</taxon>
        <taxon>Pseudoditrichales</taxon>
        <taxon>Ditrichaceae</taxon>
        <taxon>Ceratodon</taxon>
    </lineage>
</organism>
<accession>A0A8T0ISG9</accession>
<feature type="compositionally biased region" description="Polar residues" evidence="1">
    <location>
        <begin position="72"/>
        <end position="83"/>
    </location>
</feature>
<protein>
    <submittedName>
        <fullName evidence="2">Uncharacterized protein</fullName>
    </submittedName>
</protein>
<reference evidence="2" key="1">
    <citation type="submission" date="2020-06" db="EMBL/GenBank/DDBJ databases">
        <title>WGS assembly of Ceratodon purpureus strain R40.</title>
        <authorList>
            <person name="Carey S.B."/>
            <person name="Jenkins J."/>
            <person name="Shu S."/>
            <person name="Lovell J.T."/>
            <person name="Sreedasyam A."/>
            <person name="Maumus F."/>
            <person name="Tiley G.P."/>
            <person name="Fernandez-Pozo N."/>
            <person name="Barry K."/>
            <person name="Chen C."/>
            <person name="Wang M."/>
            <person name="Lipzen A."/>
            <person name="Daum C."/>
            <person name="Saski C.A."/>
            <person name="Payton A.C."/>
            <person name="Mcbreen J.C."/>
            <person name="Conrad R.E."/>
            <person name="Kollar L.M."/>
            <person name="Olsson S."/>
            <person name="Huttunen S."/>
            <person name="Landis J.B."/>
            <person name="Wickett N.J."/>
            <person name="Johnson M.G."/>
            <person name="Rensing S.A."/>
            <person name="Grimwood J."/>
            <person name="Schmutz J."/>
            <person name="Mcdaniel S.F."/>
        </authorList>
    </citation>
    <scope>NUCLEOTIDE SEQUENCE</scope>
    <source>
        <strain evidence="2">R40</strain>
    </source>
</reference>
<name>A0A8T0ISG9_CERPU</name>
<evidence type="ECO:0000313" key="2">
    <source>
        <dbReference type="EMBL" id="KAG0585343.1"/>
    </source>
</evidence>
<dbReference type="AlphaFoldDB" id="A0A8T0ISG9"/>
<proteinExistence type="predicted"/>
<dbReference type="Proteomes" id="UP000822688">
    <property type="component" value="Chromosome 2"/>
</dbReference>
<sequence length="156" mass="17190">MLNPAFGDEVHAQIDSIRGGDWSFSLRRHNVRIRRHRKPMPSRLLNPSPPSPTACTCAIHNQPLSSSPPNPISQSHTHGTPTSIRPHLGPIPSQIAFSEPSAEAPALLTENIARLACTVFKPETELPDHSHHTSPQSSTFQPKIRFPTLELPQLTN</sequence>
<dbReference type="EMBL" id="CM026422">
    <property type="protein sequence ID" value="KAG0585343.1"/>
    <property type="molecule type" value="Genomic_DNA"/>
</dbReference>
<feature type="region of interest" description="Disordered" evidence="1">
    <location>
        <begin position="125"/>
        <end position="156"/>
    </location>
</feature>